<feature type="compositionally biased region" description="Low complexity" evidence="1">
    <location>
        <begin position="45"/>
        <end position="56"/>
    </location>
</feature>
<protein>
    <submittedName>
        <fullName evidence="2">Uncharacterized protein</fullName>
    </submittedName>
</protein>
<proteinExistence type="predicted"/>
<name>A0ABU6T318_9FABA</name>
<feature type="region of interest" description="Disordered" evidence="1">
    <location>
        <begin position="34"/>
        <end position="103"/>
    </location>
</feature>
<organism evidence="2 3">
    <name type="scientific">Stylosanthes scabra</name>
    <dbReference type="NCBI Taxonomy" id="79078"/>
    <lineage>
        <taxon>Eukaryota</taxon>
        <taxon>Viridiplantae</taxon>
        <taxon>Streptophyta</taxon>
        <taxon>Embryophyta</taxon>
        <taxon>Tracheophyta</taxon>
        <taxon>Spermatophyta</taxon>
        <taxon>Magnoliopsida</taxon>
        <taxon>eudicotyledons</taxon>
        <taxon>Gunneridae</taxon>
        <taxon>Pentapetalae</taxon>
        <taxon>rosids</taxon>
        <taxon>fabids</taxon>
        <taxon>Fabales</taxon>
        <taxon>Fabaceae</taxon>
        <taxon>Papilionoideae</taxon>
        <taxon>50 kb inversion clade</taxon>
        <taxon>dalbergioids sensu lato</taxon>
        <taxon>Dalbergieae</taxon>
        <taxon>Pterocarpus clade</taxon>
        <taxon>Stylosanthes</taxon>
    </lineage>
</organism>
<keyword evidence="3" id="KW-1185">Reference proteome</keyword>
<reference evidence="2 3" key="1">
    <citation type="journal article" date="2023" name="Plants (Basel)">
        <title>Bridging the Gap: Combining Genomics and Transcriptomics Approaches to Understand Stylosanthes scabra, an Orphan Legume from the Brazilian Caatinga.</title>
        <authorList>
            <person name="Ferreira-Neto J.R.C."/>
            <person name="da Silva M.D."/>
            <person name="Binneck E."/>
            <person name="de Melo N.F."/>
            <person name="da Silva R.H."/>
            <person name="de Melo A.L.T.M."/>
            <person name="Pandolfi V."/>
            <person name="Bustamante F.O."/>
            <person name="Brasileiro-Vidal A.C."/>
            <person name="Benko-Iseppon A.M."/>
        </authorList>
    </citation>
    <scope>NUCLEOTIDE SEQUENCE [LARGE SCALE GENOMIC DNA]</scope>
    <source>
        <tissue evidence="2">Leaves</tissue>
    </source>
</reference>
<evidence type="ECO:0000256" key="1">
    <source>
        <dbReference type="SAM" id="MobiDB-lite"/>
    </source>
</evidence>
<comment type="caution">
    <text evidence="2">The sequence shown here is derived from an EMBL/GenBank/DDBJ whole genome shotgun (WGS) entry which is preliminary data.</text>
</comment>
<dbReference type="Proteomes" id="UP001341840">
    <property type="component" value="Unassembled WGS sequence"/>
</dbReference>
<accession>A0ABU6T318</accession>
<sequence length="173" mass="19022">MQNFKPTQNPKFKSVHPTLMFQFVQLSMTEQLHSAATPRGGVDDSTTTSAARSIAVSRRRRRPGKPEDGAIVLERRPVTSLDRDCDTEDDELTAADDTKQHSEGLQHAIVKAAPPSNGVQQRVFRVPRSCSFVGKPTPLLAAVFPWDRDVVRTETKQEGMALPDAGEVGRSSI</sequence>
<evidence type="ECO:0000313" key="2">
    <source>
        <dbReference type="EMBL" id="MED6142904.1"/>
    </source>
</evidence>
<dbReference type="EMBL" id="JASCZI010090624">
    <property type="protein sequence ID" value="MED6142904.1"/>
    <property type="molecule type" value="Genomic_DNA"/>
</dbReference>
<feature type="compositionally biased region" description="Basic and acidic residues" evidence="1">
    <location>
        <begin position="64"/>
        <end position="84"/>
    </location>
</feature>
<evidence type="ECO:0000313" key="3">
    <source>
        <dbReference type="Proteomes" id="UP001341840"/>
    </source>
</evidence>
<gene>
    <name evidence="2" type="ORF">PIB30_001671</name>
</gene>
<feature type="compositionally biased region" description="Acidic residues" evidence="1">
    <location>
        <begin position="85"/>
        <end position="94"/>
    </location>
</feature>